<dbReference type="PANTHER" id="PTHR34826:SF2">
    <property type="entry name" value="UPF0590 PROTEIN C409.17C"/>
    <property type="match status" value="1"/>
</dbReference>
<dbReference type="Pfam" id="PF08588">
    <property type="entry name" value="Duc1"/>
    <property type="match status" value="1"/>
</dbReference>
<evidence type="ECO:0000313" key="3">
    <source>
        <dbReference type="Proteomes" id="UP000286134"/>
    </source>
</evidence>
<sequence>MADKYLLQVTAGPSYDPTQHQVVSVNSPKPLSIESDLISVDLNVRIQAYRGLPLSSPSTSSYFTLPRHAKDGDQYSISFAFSLKSAIKGNDLVFGNDFENPIRDRLPPGFNTAFRIMKWFIDPGLEGDAYADKPYLYGPLASSINTLYIGSKQHIFLGKNSGDPDAGLLLTEGGCDEGIALRKSKKIPDTEAGRKKYFLNRNNQSNWIWEAGREYGCDFFNPYLDFNAFALRLPGFSLSIMKYWDGQAPRLVVPQHLESFYVLR</sequence>
<protein>
    <submittedName>
        <fullName evidence="2">Putative f-box domain containing protein</fullName>
    </submittedName>
</protein>
<comment type="caution">
    <text evidence="2">The sequence shown here is derived from an EMBL/GenBank/DDBJ whole genome shotgun (WGS) entry which is preliminary data.</text>
</comment>
<gene>
    <name evidence="2" type="ORF">OnM2_082042</name>
</gene>
<dbReference type="AlphaFoldDB" id="A0A420HFT7"/>
<proteinExistence type="predicted"/>
<organism evidence="2 3">
    <name type="scientific">Erysiphe neolycopersici</name>
    <dbReference type="NCBI Taxonomy" id="212602"/>
    <lineage>
        <taxon>Eukaryota</taxon>
        <taxon>Fungi</taxon>
        <taxon>Dikarya</taxon>
        <taxon>Ascomycota</taxon>
        <taxon>Pezizomycotina</taxon>
        <taxon>Leotiomycetes</taxon>
        <taxon>Erysiphales</taxon>
        <taxon>Erysiphaceae</taxon>
        <taxon>Erysiphe</taxon>
    </lineage>
</organism>
<accession>A0A420HFT7</accession>
<keyword evidence="3" id="KW-1185">Reference proteome</keyword>
<evidence type="ECO:0000259" key="1">
    <source>
        <dbReference type="Pfam" id="PF08588"/>
    </source>
</evidence>
<dbReference type="EMBL" id="MCFK01008247">
    <property type="protein sequence ID" value="RKF56310.1"/>
    <property type="molecule type" value="Genomic_DNA"/>
</dbReference>
<dbReference type="STRING" id="212602.A0A420HFT7"/>
<evidence type="ECO:0000313" key="2">
    <source>
        <dbReference type="EMBL" id="RKF56310.1"/>
    </source>
</evidence>
<dbReference type="OrthoDB" id="2119945at2759"/>
<name>A0A420HFT7_9PEZI</name>
<dbReference type="Proteomes" id="UP000286134">
    <property type="component" value="Unassembled WGS sequence"/>
</dbReference>
<dbReference type="PANTHER" id="PTHR34826">
    <property type="entry name" value="UPF0590 PROTEIN C409.17C"/>
    <property type="match status" value="1"/>
</dbReference>
<feature type="domain" description="Domain of unknown function at the cortex 1" evidence="1">
    <location>
        <begin position="7"/>
        <end position="259"/>
    </location>
</feature>
<reference evidence="2 3" key="1">
    <citation type="journal article" date="2018" name="BMC Genomics">
        <title>Comparative genome analyses reveal sequence features reflecting distinct modes of host-adaptation between dicot and monocot powdery mildew.</title>
        <authorList>
            <person name="Wu Y."/>
            <person name="Ma X."/>
            <person name="Pan Z."/>
            <person name="Kale S.D."/>
            <person name="Song Y."/>
            <person name="King H."/>
            <person name="Zhang Q."/>
            <person name="Presley C."/>
            <person name="Deng X."/>
            <person name="Wei C.I."/>
            <person name="Xiao S."/>
        </authorList>
    </citation>
    <scope>NUCLEOTIDE SEQUENCE [LARGE SCALE GENOMIC DNA]</scope>
    <source>
        <strain evidence="2">UMSG2</strain>
    </source>
</reference>
<dbReference type="InterPro" id="IPR013897">
    <property type="entry name" value="Duc1"/>
</dbReference>